<evidence type="ECO:0000313" key="3">
    <source>
        <dbReference type="Proteomes" id="UP000249341"/>
    </source>
</evidence>
<dbReference type="InterPro" id="IPR002575">
    <property type="entry name" value="Aminoglycoside_PTrfase"/>
</dbReference>
<dbReference type="Gene3D" id="3.90.1200.10">
    <property type="match status" value="1"/>
</dbReference>
<accession>A0A327ZHR7</accession>
<dbReference type="SUPFAM" id="SSF56112">
    <property type="entry name" value="Protein kinase-like (PK-like)"/>
    <property type="match status" value="1"/>
</dbReference>
<dbReference type="InterPro" id="IPR051678">
    <property type="entry name" value="AGP_Transferase"/>
</dbReference>
<dbReference type="PANTHER" id="PTHR21310">
    <property type="entry name" value="AMINOGLYCOSIDE PHOSPHOTRANSFERASE-RELATED-RELATED"/>
    <property type="match status" value="1"/>
</dbReference>
<dbReference type="Pfam" id="PF01636">
    <property type="entry name" value="APH"/>
    <property type="match status" value="1"/>
</dbReference>
<protein>
    <submittedName>
        <fullName evidence="2">Phosphotransferase family enzyme</fullName>
    </submittedName>
</protein>
<evidence type="ECO:0000259" key="1">
    <source>
        <dbReference type="Pfam" id="PF01636"/>
    </source>
</evidence>
<dbReference type="Proteomes" id="UP000249341">
    <property type="component" value="Unassembled WGS sequence"/>
</dbReference>
<keyword evidence="2" id="KW-0808">Transferase</keyword>
<comment type="caution">
    <text evidence="2">The sequence shown here is derived from an EMBL/GenBank/DDBJ whole genome shotgun (WGS) entry which is preliminary data.</text>
</comment>
<dbReference type="PANTHER" id="PTHR21310:SF40">
    <property type="entry name" value="AMINOGLYCOSIDE PHOSPHOTRANSFERASE DOMAIN-CONTAINING PROTEIN-RELATED"/>
    <property type="match status" value="1"/>
</dbReference>
<proteinExistence type="predicted"/>
<dbReference type="GO" id="GO:0016740">
    <property type="term" value="F:transferase activity"/>
    <property type="evidence" value="ECO:0007669"/>
    <property type="project" value="UniProtKB-KW"/>
</dbReference>
<keyword evidence="3" id="KW-1185">Reference proteome</keyword>
<gene>
    <name evidence="2" type="ORF">B0I29_10254</name>
</gene>
<dbReference type="EMBL" id="QLMJ01000002">
    <property type="protein sequence ID" value="RAK42229.1"/>
    <property type="molecule type" value="Genomic_DNA"/>
</dbReference>
<feature type="domain" description="Aminoglycoside phosphotransferase" evidence="1">
    <location>
        <begin position="90"/>
        <end position="159"/>
    </location>
</feature>
<organism evidence="2 3">
    <name type="scientific">Actinoplanes lutulentus</name>
    <dbReference type="NCBI Taxonomy" id="1287878"/>
    <lineage>
        <taxon>Bacteria</taxon>
        <taxon>Bacillati</taxon>
        <taxon>Actinomycetota</taxon>
        <taxon>Actinomycetes</taxon>
        <taxon>Micromonosporales</taxon>
        <taxon>Micromonosporaceae</taxon>
        <taxon>Actinoplanes</taxon>
    </lineage>
</organism>
<sequence length="222" mass="23730">MVAEVTGLPLIGTGRQADVFALDDHRVLRRYRDGTDTTPEAEIMAHLARFDFPIPQVYEVGGTDLILERLDGTTMTEAFTTGRIDVAEGAACLADLHHRLHTLPARTARHPGDRILHRDLHPENVLLTSRGPVVIDWNNASEGPPEVDVALTAVILGQVAADPAHPMASAARSFLTAFARVAGVDVLAGLDEAVLIRAADPALTSDDVARLPSVAALITFLS</sequence>
<name>A0A327ZHR7_9ACTN</name>
<reference evidence="2 3" key="1">
    <citation type="submission" date="2018-06" db="EMBL/GenBank/DDBJ databases">
        <title>Genomic Encyclopedia of Type Strains, Phase III (KMG-III): the genomes of soil and plant-associated and newly described type strains.</title>
        <authorList>
            <person name="Whitman W."/>
        </authorList>
    </citation>
    <scope>NUCLEOTIDE SEQUENCE [LARGE SCALE GENOMIC DNA]</scope>
    <source>
        <strain evidence="2 3">CGMCC 4.7090</strain>
    </source>
</reference>
<dbReference type="InterPro" id="IPR011009">
    <property type="entry name" value="Kinase-like_dom_sf"/>
</dbReference>
<evidence type="ECO:0000313" key="2">
    <source>
        <dbReference type="EMBL" id="RAK42229.1"/>
    </source>
</evidence>
<dbReference type="AlphaFoldDB" id="A0A327ZHR7"/>